<dbReference type="InterPro" id="IPR029063">
    <property type="entry name" value="SAM-dependent_MTases_sf"/>
</dbReference>
<proteinExistence type="predicted"/>
<gene>
    <name evidence="2" type="ORF">UY40_C0002G0053</name>
</gene>
<protein>
    <submittedName>
        <fullName evidence="2">Methyltransferase domain protein</fullName>
    </submittedName>
</protein>
<dbReference type="InterPro" id="IPR041698">
    <property type="entry name" value="Methyltransf_25"/>
</dbReference>
<feature type="domain" description="Methyltransferase" evidence="1">
    <location>
        <begin position="56"/>
        <end position="152"/>
    </location>
</feature>
<dbReference type="PANTHER" id="PTHR43591:SF110">
    <property type="entry name" value="RHODANESE DOMAIN-CONTAINING PROTEIN"/>
    <property type="match status" value="1"/>
</dbReference>
<dbReference type="AlphaFoldDB" id="A0A0G1VI66"/>
<evidence type="ECO:0000259" key="1">
    <source>
        <dbReference type="Pfam" id="PF13649"/>
    </source>
</evidence>
<sequence length="276" mass="31587">MNYQKSKVSEYWGKRVTSKPDISAVLNIGLPNAANLAFDRWFFYFLRKFLRKDTKILDAACGLGRVLVPLSEEGYDITGLDLSKEMLRICRSNLDKVGIEQKVVLINGSVDNLPFNNGEFDLVILSEILFHLPDEFCRRAVGECFRVLKQGGLAVVTTNNKRSIFLKSVFDRNQSGYFFKIRDVEDISNLFHDRRLIEIFRRANSFTSFLNYICKIPKVGNVLSFLDKRFPLILRGLYGPAVFLDKFKQSSYIASNLATLFFLVFEKQKSNIGSGL</sequence>
<dbReference type="Pfam" id="PF13649">
    <property type="entry name" value="Methyltransf_25"/>
    <property type="match status" value="1"/>
</dbReference>
<evidence type="ECO:0000313" key="2">
    <source>
        <dbReference type="EMBL" id="KKW06203.1"/>
    </source>
</evidence>
<organism evidence="2 3">
    <name type="scientific">candidate division CPR1 bacterium GW2011_GWC1_49_13</name>
    <dbReference type="NCBI Taxonomy" id="1618342"/>
    <lineage>
        <taxon>Bacteria</taxon>
        <taxon>candidate division CPR1</taxon>
    </lineage>
</organism>
<dbReference type="GO" id="GO:0032259">
    <property type="term" value="P:methylation"/>
    <property type="evidence" value="ECO:0007669"/>
    <property type="project" value="UniProtKB-KW"/>
</dbReference>
<dbReference type="STRING" id="1618342.UY40_C0002G0053"/>
<dbReference type="PANTHER" id="PTHR43591">
    <property type="entry name" value="METHYLTRANSFERASE"/>
    <property type="match status" value="1"/>
</dbReference>
<dbReference type="EMBL" id="LCPW01000002">
    <property type="protein sequence ID" value="KKW06203.1"/>
    <property type="molecule type" value="Genomic_DNA"/>
</dbReference>
<evidence type="ECO:0000313" key="3">
    <source>
        <dbReference type="Proteomes" id="UP000034119"/>
    </source>
</evidence>
<accession>A0A0G1VI66</accession>
<name>A0A0G1VI66_9BACT</name>
<reference evidence="2 3" key="1">
    <citation type="journal article" date="2015" name="Nature">
        <title>rRNA introns, odd ribosomes, and small enigmatic genomes across a large radiation of phyla.</title>
        <authorList>
            <person name="Brown C.T."/>
            <person name="Hug L.A."/>
            <person name="Thomas B.C."/>
            <person name="Sharon I."/>
            <person name="Castelle C.J."/>
            <person name="Singh A."/>
            <person name="Wilkins M.J."/>
            <person name="Williams K.H."/>
            <person name="Banfield J.F."/>
        </authorList>
    </citation>
    <scope>NUCLEOTIDE SEQUENCE [LARGE SCALE GENOMIC DNA]</scope>
</reference>
<dbReference type="GO" id="GO:0008168">
    <property type="term" value="F:methyltransferase activity"/>
    <property type="evidence" value="ECO:0007669"/>
    <property type="project" value="UniProtKB-KW"/>
</dbReference>
<comment type="caution">
    <text evidence="2">The sequence shown here is derived from an EMBL/GenBank/DDBJ whole genome shotgun (WGS) entry which is preliminary data.</text>
</comment>
<dbReference type="SUPFAM" id="SSF53335">
    <property type="entry name" value="S-adenosyl-L-methionine-dependent methyltransferases"/>
    <property type="match status" value="1"/>
</dbReference>
<dbReference type="Proteomes" id="UP000034119">
    <property type="component" value="Unassembled WGS sequence"/>
</dbReference>
<dbReference type="Gene3D" id="3.40.50.150">
    <property type="entry name" value="Vaccinia Virus protein VP39"/>
    <property type="match status" value="1"/>
</dbReference>
<keyword evidence="2" id="KW-0489">Methyltransferase</keyword>
<keyword evidence="2" id="KW-0808">Transferase</keyword>
<dbReference type="CDD" id="cd02440">
    <property type="entry name" value="AdoMet_MTases"/>
    <property type="match status" value="1"/>
</dbReference>